<dbReference type="GO" id="GO:0005524">
    <property type="term" value="F:ATP binding"/>
    <property type="evidence" value="ECO:0007669"/>
    <property type="project" value="UniProtKB-UniRule"/>
</dbReference>
<feature type="region of interest" description="Disordered" evidence="8">
    <location>
        <begin position="1"/>
        <end position="31"/>
    </location>
</feature>
<organism evidence="10 11">
    <name type="scientific">Cephalotrichum gorgonifer</name>
    <dbReference type="NCBI Taxonomy" id="2041049"/>
    <lineage>
        <taxon>Eukaryota</taxon>
        <taxon>Fungi</taxon>
        <taxon>Dikarya</taxon>
        <taxon>Ascomycota</taxon>
        <taxon>Pezizomycotina</taxon>
        <taxon>Sordariomycetes</taxon>
        <taxon>Hypocreomycetidae</taxon>
        <taxon>Microascales</taxon>
        <taxon>Microascaceae</taxon>
        <taxon>Cephalotrichum</taxon>
    </lineage>
</organism>
<sequence>MGSSCCAGAGASEPPPQAQTQENHHPCGDHSDSASLSSSASTCCGDKERCDETCIYAVAALECGKTCGDDPMHDVSSDHPHEHDGNGHKVELACESHLQAALDQYSSYLEQLRCICRSVLDRGTASLETCCSRKKKPRSSAATKGREKHSCHGHRHKGHGSGAVEHAVVPAAKLIGNDEKGKSHKELDSEKNISTETVSFLISGMDCTTCADKLMRVFGTITGVSQARVNFVMANGEFNLDTSITDAKEVLRFASTASGFSLSRVVTGDHFLDILAPPSEAKRLAAAPPRGVSDVQTLDRTAVRLAYDPTIIGARDLFALIEDRCRGLAPPRGDPQLENSRRTLWAQLVKTSLAAALTIPVATLAWGDGLVGRKTEGIVSLVLGTMVQSIAISEFYLPALSALWYSRTVDMDMLVVMSITAAYVYSLVAFGFEMAGNPLEEGYFFETSTMLVTLILAGRLVAAYARVRAIAAVSMRSKQNFTALLITDDGERKIDARLLQYGDRFKVLPHSRVPTDGVIISGETDVDESMLTGESLPVLKKNGDALIAGTVNGGGTVVTQLTRLPGKNTVTDIAQLVEEAAASKPKIQDLANNVAGWFVPTMAVVSVLILVIWLAVGMTVLGYGPGKGIGNAVTYAVATLAVACPCALGLAVPMVLVVAGGIAARGGVIIKSAETTERARKTTDVVFDKTGTITDDELTVTQQVLLQGDENESLALAKALVAGGKHPVSAAVEKHLETQNQHIKAATGVSNVRVIPGGGILADYNGWRLQAGNALWTNAEALEQVVQLQQAGLSILVIARDSIPTLVFGLSARIRPEAARVIADLKSRNIELHLVSGDQPVAVEAVAAAVGIPLENIASQRTPPEKRDYVASLMKDKTKLVMFCGDGTNDAVAVAQADVGVQMGGGVSSSEVTQGAADVVLLNGLDGIPFLLNVSRASFRRMAFNFAWSAVYNILAVTMASGAWVKFRIPPAYAGLGEMVSVIPVILAALSMFLLRLGGPVNIV</sequence>
<dbReference type="InterPro" id="IPR008250">
    <property type="entry name" value="ATPase_P-typ_transduc_dom_A_sf"/>
</dbReference>
<dbReference type="InterPro" id="IPR059000">
    <property type="entry name" value="ATPase_P-type_domA"/>
</dbReference>
<dbReference type="InterPro" id="IPR056236">
    <property type="entry name" value="HMA_PCA1"/>
</dbReference>
<keyword evidence="7" id="KW-0067">ATP-binding</keyword>
<evidence type="ECO:0000256" key="8">
    <source>
        <dbReference type="SAM" id="MobiDB-lite"/>
    </source>
</evidence>
<keyword evidence="3 7" id="KW-0479">Metal-binding</keyword>
<dbReference type="Gene3D" id="3.30.70.100">
    <property type="match status" value="1"/>
</dbReference>
<evidence type="ECO:0000256" key="6">
    <source>
        <dbReference type="ARBA" id="ARBA00023136"/>
    </source>
</evidence>
<dbReference type="SUPFAM" id="SSF81665">
    <property type="entry name" value="Calcium ATPase, transmembrane domain M"/>
    <property type="match status" value="1"/>
</dbReference>
<protein>
    <submittedName>
        <fullName evidence="10">Related to PCA1 - P-type ATPase, controls intracellular cadmium level by enhancing cadmium efflux</fullName>
    </submittedName>
</protein>
<dbReference type="SUPFAM" id="SSF81653">
    <property type="entry name" value="Calcium ATPase, transduction domain A"/>
    <property type="match status" value="1"/>
</dbReference>
<keyword evidence="5 7" id="KW-1133">Transmembrane helix</keyword>
<dbReference type="InterPro" id="IPR044492">
    <property type="entry name" value="P_typ_ATPase_HD_dom"/>
</dbReference>
<dbReference type="PROSITE" id="PS00154">
    <property type="entry name" value="ATPASE_E1_E2"/>
    <property type="match status" value="1"/>
</dbReference>
<keyword evidence="6 7" id="KW-0472">Membrane</keyword>
<dbReference type="Proteomes" id="UP001187682">
    <property type="component" value="Unassembled WGS sequence"/>
</dbReference>
<feature type="transmembrane region" description="Helical" evidence="7">
    <location>
        <begin position="973"/>
        <end position="995"/>
    </location>
</feature>
<dbReference type="AlphaFoldDB" id="A0AAE8SX01"/>
<evidence type="ECO:0000256" key="1">
    <source>
        <dbReference type="ARBA" id="ARBA00004370"/>
    </source>
</evidence>
<reference evidence="10" key="1">
    <citation type="submission" date="2018-03" db="EMBL/GenBank/DDBJ databases">
        <authorList>
            <person name="Guldener U."/>
        </authorList>
    </citation>
    <scope>NUCLEOTIDE SEQUENCE</scope>
</reference>
<dbReference type="InterPro" id="IPR023299">
    <property type="entry name" value="ATPase_P-typ_cyto_dom_N"/>
</dbReference>
<dbReference type="InterPro" id="IPR036163">
    <property type="entry name" value="HMA_dom_sf"/>
</dbReference>
<dbReference type="Gene3D" id="2.70.150.10">
    <property type="entry name" value="Calcium-transporting ATPase, cytoplasmic transduction domain A"/>
    <property type="match status" value="1"/>
</dbReference>
<dbReference type="CDD" id="cd00371">
    <property type="entry name" value="HMA"/>
    <property type="match status" value="1"/>
</dbReference>
<dbReference type="SFLD" id="SFLDS00003">
    <property type="entry name" value="Haloacid_Dehalogenase"/>
    <property type="match status" value="1"/>
</dbReference>
<dbReference type="Gene3D" id="3.40.50.1000">
    <property type="entry name" value="HAD superfamily/HAD-like"/>
    <property type="match status" value="1"/>
</dbReference>
<dbReference type="NCBIfam" id="TIGR01525">
    <property type="entry name" value="ATPase-IB_hvy"/>
    <property type="match status" value="1"/>
</dbReference>
<feature type="compositionally biased region" description="Basic and acidic residues" evidence="8">
    <location>
        <begin position="22"/>
        <end position="31"/>
    </location>
</feature>
<dbReference type="InterPro" id="IPR036412">
    <property type="entry name" value="HAD-like_sf"/>
</dbReference>
<dbReference type="PANTHER" id="PTHR46594">
    <property type="entry name" value="P-TYPE CATION-TRANSPORTING ATPASE"/>
    <property type="match status" value="1"/>
</dbReference>
<dbReference type="Pfam" id="PF00403">
    <property type="entry name" value="HMA"/>
    <property type="match status" value="1"/>
</dbReference>
<dbReference type="Gene3D" id="3.40.1110.10">
    <property type="entry name" value="Calcium-transporting ATPase, cytoplasmic domain N"/>
    <property type="match status" value="1"/>
</dbReference>
<dbReference type="Pfam" id="PF00702">
    <property type="entry name" value="Hydrolase"/>
    <property type="match status" value="1"/>
</dbReference>
<dbReference type="NCBIfam" id="TIGR01494">
    <property type="entry name" value="ATPase_P-type"/>
    <property type="match status" value="2"/>
</dbReference>
<dbReference type="SFLD" id="SFLDF00027">
    <property type="entry name" value="p-type_atpase"/>
    <property type="match status" value="1"/>
</dbReference>
<feature type="transmembrane region" description="Helical" evidence="7">
    <location>
        <begin position="378"/>
        <end position="399"/>
    </location>
</feature>
<evidence type="ECO:0000313" key="11">
    <source>
        <dbReference type="Proteomes" id="UP001187682"/>
    </source>
</evidence>
<evidence type="ECO:0000313" key="10">
    <source>
        <dbReference type="EMBL" id="SPO04184.1"/>
    </source>
</evidence>
<dbReference type="GO" id="GO:0016887">
    <property type="term" value="F:ATP hydrolysis activity"/>
    <property type="evidence" value="ECO:0007669"/>
    <property type="project" value="InterPro"/>
</dbReference>
<keyword evidence="11" id="KW-1185">Reference proteome</keyword>
<dbReference type="GO" id="GO:0019829">
    <property type="term" value="F:ATPase-coupled monoatomic cation transmembrane transporter activity"/>
    <property type="evidence" value="ECO:0007669"/>
    <property type="project" value="InterPro"/>
</dbReference>
<dbReference type="GO" id="GO:0030003">
    <property type="term" value="P:intracellular monoatomic cation homeostasis"/>
    <property type="evidence" value="ECO:0007669"/>
    <property type="project" value="UniProtKB-ARBA"/>
</dbReference>
<dbReference type="InterPro" id="IPR018303">
    <property type="entry name" value="ATPase_P-typ_P_site"/>
</dbReference>
<dbReference type="NCBIfam" id="TIGR01511">
    <property type="entry name" value="ATPase-IB1_Cu"/>
    <property type="match status" value="1"/>
</dbReference>
<feature type="transmembrane region" description="Helical" evidence="7">
    <location>
        <begin position="594"/>
        <end position="616"/>
    </location>
</feature>
<accession>A0AAE8SX01</accession>
<dbReference type="FunFam" id="2.70.150.10:FF:000002">
    <property type="entry name" value="Copper-transporting ATPase 1, putative"/>
    <property type="match status" value="1"/>
</dbReference>
<comment type="similarity">
    <text evidence="7">Belongs to the cation transport ATPase (P-type) (TC 3.A.3) family. Type IB subfamily.</text>
</comment>
<comment type="subcellular location">
    <subcellularLocation>
        <location evidence="1 7">Membrane</location>
    </subcellularLocation>
</comment>
<proteinExistence type="inferred from homology"/>
<evidence type="ECO:0000256" key="2">
    <source>
        <dbReference type="ARBA" id="ARBA00022692"/>
    </source>
</evidence>
<dbReference type="PROSITE" id="PS50846">
    <property type="entry name" value="HMA_2"/>
    <property type="match status" value="1"/>
</dbReference>
<evidence type="ECO:0000259" key="9">
    <source>
        <dbReference type="PROSITE" id="PS50846"/>
    </source>
</evidence>
<feature type="transmembrane region" description="Helical" evidence="7">
    <location>
        <begin position="444"/>
        <end position="467"/>
    </location>
</feature>
<dbReference type="PRINTS" id="PR00119">
    <property type="entry name" value="CATATPASE"/>
</dbReference>
<dbReference type="Pfam" id="PF24534">
    <property type="entry name" value="HMA_PCA1"/>
    <property type="match status" value="1"/>
</dbReference>
<keyword evidence="2 7" id="KW-0812">Transmembrane</keyword>
<feature type="domain" description="HMA" evidence="9">
    <location>
        <begin position="196"/>
        <end position="263"/>
    </location>
</feature>
<feature type="region of interest" description="Disordered" evidence="8">
    <location>
        <begin position="139"/>
        <end position="162"/>
    </location>
</feature>
<dbReference type="PANTHER" id="PTHR46594:SF4">
    <property type="entry name" value="P-TYPE CATION-TRANSPORTING ATPASE"/>
    <property type="match status" value="1"/>
</dbReference>
<dbReference type="Pfam" id="PF00122">
    <property type="entry name" value="E1-E2_ATPase"/>
    <property type="match status" value="1"/>
</dbReference>
<evidence type="ECO:0000256" key="7">
    <source>
        <dbReference type="RuleBase" id="RU362081"/>
    </source>
</evidence>
<comment type="caution">
    <text evidence="10">The sequence shown here is derived from an EMBL/GenBank/DDBJ whole genome shotgun (WGS) entry which is preliminary data.</text>
</comment>
<evidence type="ECO:0000256" key="3">
    <source>
        <dbReference type="ARBA" id="ARBA00022723"/>
    </source>
</evidence>
<dbReference type="EMBL" id="ONZQ02000009">
    <property type="protein sequence ID" value="SPO04184.1"/>
    <property type="molecule type" value="Genomic_DNA"/>
</dbReference>
<dbReference type="GO" id="GO:0016020">
    <property type="term" value="C:membrane"/>
    <property type="evidence" value="ECO:0007669"/>
    <property type="project" value="UniProtKB-SubCell"/>
</dbReference>
<dbReference type="SFLD" id="SFLDG00002">
    <property type="entry name" value="C1.7:_P-type_atpase_like"/>
    <property type="match status" value="1"/>
</dbReference>
<dbReference type="SUPFAM" id="SSF55008">
    <property type="entry name" value="HMA, heavy metal-associated domain"/>
    <property type="match status" value="1"/>
</dbReference>
<dbReference type="InterPro" id="IPR006121">
    <property type="entry name" value="HMA_dom"/>
</dbReference>
<dbReference type="GO" id="GO:0046872">
    <property type="term" value="F:metal ion binding"/>
    <property type="evidence" value="ECO:0007669"/>
    <property type="project" value="UniProtKB-KW"/>
</dbReference>
<dbReference type="InterPro" id="IPR023214">
    <property type="entry name" value="HAD_sf"/>
</dbReference>
<evidence type="ECO:0000256" key="4">
    <source>
        <dbReference type="ARBA" id="ARBA00022967"/>
    </source>
</evidence>
<dbReference type="InterPro" id="IPR023298">
    <property type="entry name" value="ATPase_P-typ_TM_dom_sf"/>
</dbReference>
<dbReference type="InterPro" id="IPR027256">
    <property type="entry name" value="P-typ_ATPase_IB"/>
</dbReference>
<name>A0AAE8SX01_9PEZI</name>
<dbReference type="SUPFAM" id="SSF56784">
    <property type="entry name" value="HAD-like"/>
    <property type="match status" value="1"/>
</dbReference>
<evidence type="ECO:0000256" key="5">
    <source>
        <dbReference type="ARBA" id="ARBA00022989"/>
    </source>
</evidence>
<feature type="transmembrane region" description="Helical" evidence="7">
    <location>
        <begin position="411"/>
        <end position="432"/>
    </location>
</feature>
<feature type="transmembrane region" description="Helical" evidence="7">
    <location>
        <begin position="946"/>
        <end position="967"/>
    </location>
</feature>
<feature type="transmembrane region" description="Helical" evidence="7">
    <location>
        <begin position="636"/>
        <end position="662"/>
    </location>
</feature>
<keyword evidence="4" id="KW-1278">Translocase</keyword>
<keyword evidence="7" id="KW-0547">Nucleotide-binding</keyword>
<gene>
    <name evidence="10" type="ORF">DNG_06867</name>
</gene>
<dbReference type="InterPro" id="IPR001757">
    <property type="entry name" value="P_typ_ATPase"/>
</dbReference>